<feature type="domain" description="HTH luxR-type" evidence="4">
    <location>
        <begin position="959"/>
        <end position="1024"/>
    </location>
</feature>
<evidence type="ECO:0000259" key="4">
    <source>
        <dbReference type="PROSITE" id="PS50043"/>
    </source>
</evidence>
<dbReference type="Gene3D" id="1.25.40.10">
    <property type="entry name" value="Tetratricopeptide repeat domain"/>
    <property type="match status" value="2"/>
</dbReference>
<dbReference type="PRINTS" id="PR00038">
    <property type="entry name" value="HTHLUXR"/>
</dbReference>
<dbReference type="Pfam" id="PF13191">
    <property type="entry name" value="AAA_16"/>
    <property type="match status" value="1"/>
</dbReference>
<evidence type="ECO:0000313" key="5">
    <source>
        <dbReference type="EMBL" id="MWA05199.1"/>
    </source>
</evidence>
<dbReference type="InterPro" id="IPR000792">
    <property type="entry name" value="Tscrpt_reg_LuxR_C"/>
</dbReference>
<evidence type="ECO:0000256" key="1">
    <source>
        <dbReference type="ARBA" id="ARBA00022741"/>
    </source>
</evidence>
<dbReference type="AlphaFoldDB" id="A0A6I4MQS9"/>
<dbReference type="PANTHER" id="PTHR16305">
    <property type="entry name" value="TESTICULAR SOLUBLE ADENYLYL CYCLASE"/>
    <property type="match status" value="1"/>
</dbReference>
<dbReference type="InterPro" id="IPR027417">
    <property type="entry name" value="P-loop_NTPase"/>
</dbReference>
<dbReference type="SUPFAM" id="SSF52540">
    <property type="entry name" value="P-loop containing nucleoside triphosphate hydrolases"/>
    <property type="match status" value="1"/>
</dbReference>
<dbReference type="InterPro" id="IPR003593">
    <property type="entry name" value="AAA+_ATPase"/>
</dbReference>
<dbReference type="GO" id="GO:0005737">
    <property type="term" value="C:cytoplasm"/>
    <property type="evidence" value="ECO:0007669"/>
    <property type="project" value="TreeGrafter"/>
</dbReference>
<dbReference type="SUPFAM" id="SSF48452">
    <property type="entry name" value="TPR-like"/>
    <property type="match status" value="2"/>
</dbReference>
<dbReference type="SUPFAM" id="SSF46894">
    <property type="entry name" value="C-terminal effector domain of the bipartite response regulators"/>
    <property type="match status" value="1"/>
</dbReference>
<keyword evidence="2" id="KW-0067">ATP-binding</keyword>
<dbReference type="InterPro" id="IPR011990">
    <property type="entry name" value="TPR-like_helical_dom_sf"/>
</dbReference>
<dbReference type="PANTHER" id="PTHR16305:SF35">
    <property type="entry name" value="TRANSCRIPTIONAL ACTIVATOR DOMAIN"/>
    <property type="match status" value="1"/>
</dbReference>
<dbReference type="SMART" id="SM00421">
    <property type="entry name" value="HTH_LUXR"/>
    <property type="match status" value="1"/>
</dbReference>
<dbReference type="PROSITE" id="PS50043">
    <property type="entry name" value="HTH_LUXR_2"/>
    <property type="match status" value="1"/>
</dbReference>
<dbReference type="GO" id="GO:0004016">
    <property type="term" value="F:adenylate cyclase activity"/>
    <property type="evidence" value="ECO:0007669"/>
    <property type="project" value="TreeGrafter"/>
</dbReference>
<dbReference type="Gene3D" id="1.10.10.10">
    <property type="entry name" value="Winged helix-like DNA-binding domain superfamily/Winged helix DNA-binding domain"/>
    <property type="match status" value="1"/>
</dbReference>
<reference evidence="5" key="1">
    <citation type="submission" date="2019-12" db="EMBL/GenBank/DDBJ databases">
        <title>Actinomadura physcomitrii sp. nov., a novel actinomycete isolated from moss [Physcomitrium sphaericum (Ludw) Fuernr].</title>
        <authorList>
            <person name="Zhuang X."/>
        </authorList>
    </citation>
    <scope>NUCLEOTIDE SEQUENCE [LARGE SCALE GENOMIC DNA]</scope>
    <source>
        <strain evidence="5">LD22</strain>
    </source>
</reference>
<evidence type="ECO:0000313" key="6">
    <source>
        <dbReference type="Proteomes" id="UP000462055"/>
    </source>
</evidence>
<name>A0A6I4MQS9_9ACTN</name>
<dbReference type="PROSITE" id="PS00622">
    <property type="entry name" value="HTH_LUXR_1"/>
    <property type="match status" value="1"/>
</dbReference>
<organism evidence="5 6">
    <name type="scientific">Actinomadura physcomitrii</name>
    <dbReference type="NCBI Taxonomy" id="2650748"/>
    <lineage>
        <taxon>Bacteria</taxon>
        <taxon>Bacillati</taxon>
        <taxon>Actinomycetota</taxon>
        <taxon>Actinomycetes</taxon>
        <taxon>Streptosporangiales</taxon>
        <taxon>Thermomonosporaceae</taxon>
        <taxon>Actinomadura</taxon>
    </lineage>
</organism>
<comment type="caution">
    <text evidence="5">The sequence shown here is derived from an EMBL/GenBank/DDBJ whole genome shotgun (WGS) entry which is preliminary data.</text>
</comment>
<dbReference type="InterPro" id="IPR016032">
    <property type="entry name" value="Sig_transdc_resp-reg_C-effctor"/>
</dbReference>
<protein>
    <submittedName>
        <fullName evidence="5">AAA family ATPase</fullName>
    </submittedName>
</protein>
<accession>A0A6I4MQS9</accession>
<dbReference type="EMBL" id="WBMS02000034">
    <property type="protein sequence ID" value="MWA05199.1"/>
    <property type="molecule type" value="Genomic_DNA"/>
</dbReference>
<keyword evidence="6" id="KW-1185">Reference proteome</keyword>
<feature type="region of interest" description="Disordered" evidence="3">
    <location>
        <begin position="55"/>
        <end position="79"/>
    </location>
</feature>
<keyword evidence="1" id="KW-0547">Nucleotide-binding</keyword>
<sequence>MTLGGKEVQAIAGIDPPRGRRGPAVTGILTAVAERVTVRDGFTRRPRRCGGHAMKHAIRPAGGDATGSVPPARPPATDGERLRRVRGAPAPSRASVLSDVRGHLAGGGGALLVGPTGIGKSTLVTALADEYAAAGYRVFACCPAETERHLPFLGLIDLVAQGADEVVDRLPEPERRALRSALLLHDVPIGERDLLCLRLGVLHTLRMLCADRPGLVLVDDAQWLDRPTGELLAFVARRAGRLAPPLRMVASVRASFGDPRGSGGQWRDAAGLCPKPVLTLQVPPMSAAELAALLQDRFGRSWPRSQLARIHRVSGGNPFFAVELARSVVESGALEDGRASGGALPIPQSLSVLIHKRVSALPRATRETLLLASAASRPSVELLRRAGGAALAEAERQGIVDVDGGGQIRFAHPLLSAVIYAEAEAVERKAAHAALAQAVRDPVERALHLAKLTSGRDRRIAGTLEDAAAVARRRGGLATAAHLGELAADHTPESERDAEVGRRLRAAEDAVAAGDYPLARRLAHLVLETTAVPRDRVRAWMVVMDSSGQALAEVEEVFPRAMEDARGEPELLAPLHYRLSWRAWMVLGSAEEALEHARRSAELAAVAGDRATEQLALTKQANIEFFLGRPEGEQTLRRALADPQEPQVMWHHNGPIYLKHRHHLMHDRLQEARNELRTLIYGVRQRGVVESLCLSQFCMSQVEIHRGRCRQALSLARQSLDLAEDSGLSQGPSWYAMALAEAAGGDLERALAAAEQALQHSESDGDLLFLPRALHAEAQVRLRLGDAAAAVRILERVRLMETSQGLGDPAVRRWHADLADALVAVGRTKDAADVLAEARAQAARLGRRSVLAVLERSSALVRAAEGDRDAALDGLVRAVEQSQALPYRLEEGRAWLELGLFRARTGDPDAGRTDLQRARNIFARAQAEPWLDLVQDELRGLDHGRHDHQSADRDHGSAGAHPLDVLTDIEREVAVLVAEGATNREIASRLFLSVKTVEAALTRTFRKLGVRSRVDVARVAVSGR</sequence>
<evidence type="ECO:0000256" key="2">
    <source>
        <dbReference type="ARBA" id="ARBA00022840"/>
    </source>
</evidence>
<dbReference type="CDD" id="cd06170">
    <property type="entry name" value="LuxR_C_like"/>
    <property type="match status" value="1"/>
</dbReference>
<dbReference type="InterPro" id="IPR041664">
    <property type="entry name" value="AAA_16"/>
</dbReference>
<dbReference type="InterPro" id="IPR036388">
    <property type="entry name" value="WH-like_DNA-bd_sf"/>
</dbReference>
<proteinExistence type="predicted"/>
<dbReference type="CDD" id="cd01983">
    <property type="entry name" value="SIMIBI"/>
    <property type="match status" value="1"/>
</dbReference>
<dbReference type="GO" id="GO:0006355">
    <property type="term" value="P:regulation of DNA-templated transcription"/>
    <property type="evidence" value="ECO:0007669"/>
    <property type="project" value="InterPro"/>
</dbReference>
<dbReference type="SMART" id="SM00382">
    <property type="entry name" value="AAA"/>
    <property type="match status" value="1"/>
</dbReference>
<dbReference type="GO" id="GO:0003677">
    <property type="term" value="F:DNA binding"/>
    <property type="evidence" value="ECO:0007669"/>
    <property type="project" value="InterPro"/>
</dbReference>
<dbReference type="Pfam" id="PF00196">
    <property type="entry name" value="GerE"/>
    <property type="match status" value="1"/>
</dbReference>
<dbReference type="GO" id="GO:0005524">
    <property type="term" value="F:ATP binding"/>
    <property type="evidence" value="ECO:0007669"/>
    <property type="project" value="UniProtKB-KW"/>
</dbReference>
<gene>
    <name evidence="5" type="ORF">F8568_033515</name>
</gene>
<evidence type="ECO:0000256" key="3">
    <source>
        <dbReference type="SAM" id="MobiDB-lite"/>
    </source>
</evidence>
<dbReference type="Proteomes" id="UP000462055">
    <property type="component" value="Unassembled WGS sequence"/>
</dbReference>